<dbReference type="Proteomes" id="UP000195611">
    <property type="component" value="Unassembled WGS sequence"/>
</dbReference>
<feature type="transmembrane region" description="Helical" evidence="1">
    <location>
        <begin position="103"/>
        <end position="120"/>
    </location>
</feature>
<dbReference type="SUPFAM" id="SSF81324">
    <property type="entry name" value="Voltage-gated potassium channels"/>
    <property type="match status" value="1"/>
</dbReference>
<accession>A0A1R4J7N1</accession>
<evidence type="ECO:0000313" key="4">
    <source>
        <dbReference type="Proteomes" id="UP000195611"/>
    </source>
</evidence>
<feature type="transmembrane region" description="Helical" evidence="1">
    <location>
        <begin position="127"/>
        <end position="152"/>
    </location>
</feature>
<dbReference type="AlphaFoldDB" id="A0A1R4J7N1"/>
<evidence type="ECO:0000259" key="2">
    <source>
        <dbReference type="Pfam" id="PF07885"/>
    </source>
</evidence>
<evidence type="ECO:0000313" key="3">
    <source>
        <dbReference type="EMBL" id="SJN27924.1"/>
    </source>
</evidence>
<reference evidence="3 4" key="1">
    <citation type="submission" date="2017-02" db="EMBL/GenBank/DDBJ databases">
        <authorList>
            <person name="Peterson S.W."/>
        </authorList>
    </citation>
    <scope>NUCLEOTIDE SEQUENCE [LARGE SCALE GENOMIC DNA]</scope>
    <source>
        <strain evidence="3 4">42ea</strain>
    </source>
</reference>
<organism evidence="3 4">
    <name type="scientific">Marinilactibacillus psychrotolerans 42ea</name>
    <dbReference type="NCBI Taxonomy" id="1255609"/>
    <lineage>
        <taxon>Bacteria</taxon>
        <taxon>Bacillati</taxon>
        <taxon>Bacillota</taxon>
        <taxon>Bacilli</taxon>
        <taxon>Lactobacillales</taxon>
        <taxon>Carnobacteriaceae</taxon>
        <taxon>Marinilactibacillus</taxon>
    </lineage>
</organism>
<keyword evidence="1" id="KW-1133">Transmembrane helix</keyword>
<dbReference type="Gene3D" id="1.10.287.70">
    <property type="match status" value="1"/>
</dbReference>
<keyword evidence="1" id="KW-0472">Membrane</keyword>
<protein>
    <recommendedName>
        <fullName evidence="2">Potassium channel domain-containing protein</fullName>
    </recommendedName>
</protein>
<name>A0A1R4J7N1_9LACT</name>
<dbReference type="InterPro" id="IPR013099">
    <property type="entry name" value="K_chnl_dom"/>
</dbReference>
<sequence length="330" mass="36893">MRSIFYIVGIAIIVFTIVDLVWTTLWVDGEAGPLSKRVAETLWKVFDKLGKKNSKFYDFTGPITLVSTLLSWSLLIWIGFALFFNGDVNSITNSSSPDAPVLWYERFYFTGFTLFTLGVGDYSPKIGFWQIITTINSAVGILFLTLCASYIISVVDAVVQKRSLATSITSLGLRSTDIVAKTWNGQDFHNIDLVLVDVSAKISLLTQQHHAYPLLHFYHSRKATESASVAIASLEDTLTILLYGLKEENLANNLLIKSTKSSIGTYLESLTEAFVNASDEVPEVPDFSSLIKQEVPLVADRELEMIFKDHIEVRKKLLGAVQVDHQKWPK</sequence>
<evidence type="ECO:0000256" key="1">
    <source>
        <dbReference type="SAM" id="Phobius"/>
    </source>
</evidence>
<dbReference type="Pfam" id="PF07885">
    <property type="entry name" value="Ion_trans_2"/>
    <property type="match status" value="1"/>
</dbReference>
<dbReference type="EMBL" id="FUKW01000066">
    <property type="protein sequence ID" value="SJN27924.1"/>
    <property type="molecule type" value="Genomic_DNA"/>
</dbReference>
<proteinExistence type="predicted"/>
<dbReference type="RefSeq" id="WP_087057648.1">
    <property type="nucleotide sequence ID" value="NZ_FUKW01000066.1"/>
</dbReference>
<feature type="transmembrane region" description="Helical" evidence="1">
    <location>
        <begin position="6"/>
        <end position="27"/>
    </location>
</feature>
<gene>
    <name evidence="3" type="ORF">FM115_04230</name>
</gene>
<feature type="domain" description="Potassium channel" evidence="2">
    <location>
        <begin position="85"/>
        <end position="155"/>
    </location>
</feature>
<feature type="transmembrane region" description="Helical" evidence="1">
    <location>
        <begin position="59"/>
        <end position="83"/>
    </location>
</feature>
<keyword evidence="1" id="KW-0812">Transmembrane</keyword>